<sequence>MKDTHREKDFPAKFAFFLMGFLEFSSLVKSVPDTTVMSCLGNGNAYVVDNLESGTATGKYVYSNISPYPLTLLRHMPPVTKISLAQTSKHVLVRQRGAYYLFAQMG</sequence>
<reference evidence="2" key="1">
    <citation type="submission" date="2018-02" db="EMBL/GenBank/DDBJ databases">
        <title>Rhizophora mucronata_Transcriptome.</title>
        <authorList>
            <person name="Meera S.P."/>
            <person name="Sreeshan A."/>
            <person name="Augustine A."/>
        </authorList>
    </citation>
    <scope>NUCLEOTIDE SEQUENCE</scope>
    <source>
        <tissue evidence="2">Leaf</tissue>
    </source>
</reference>
<evidence type="ECO:0000256" key="1">
    <source>
        <dbReference type="SAM" id="SignalP"/>
    </source>
</evidence>
<proteinExistence type="predicted"/>
<accession>A0A2P2IL08</accession>
<keyword evidence="1" id="KW-0732">Signal</keyword>
<feature type="chain" id="PRO_5015147518" evidence="1">
    <location>
        <begin position="31"/>
        <end position="106"/>
    </location>
</feature>
<name>A0A2P2IL08_RHIMU</name>
<organism evidence="2">
    <name type="scientific">Rhizophora mucronata</name>
    <name type="common">Asiatic mangrove</name>
    <dbReference type="NCBI Taxonomy" id="61149"/>
    <lineage>
        <taxon>Eukaryota</taxon>
        <taxon>Viridiplantae</taxon>
        <taxon>Streptophyta</taxon>
        <taxon>Embryophyta</taxon>
        <taxon>Tracheophyta</taxon>
        <taxon>Spermatophyta</taxon>
        <taxon>Magnoliopsida</taxon>
        <taxon>eudicotyledons</taxon>
        <taxon>Gunneridae</taxon>
        <taxon>Pentapetalae</taxon>
        <taxon>rosids</taxon>
        <taxon>fabids</taxon>
        <taxon>Malpighiales</taxon>
        <taxon>Rhizophoraceae</taxon>
        <taxon>Rhizophora</taxon>
    </lineage>
</organism>
<protein>
    <submittedName>
        <fullName evidence="2">Uncharacterized protein</fullName>
    </submittedName>
</protein>
<feature type="signal peptide" evidence="1">
    <location>
        <begin position="1"/>
        <end position="30"/>
    </location>
</feature>
<dbReference type="AlphaFoldDB" id="A0A2P2IL08"/>
<dbReference type="EMBL" id="GGEC01001431">
    <property type="protein sequence ID" value="MBW81914.1"/>
    <property type="molecule type" value="Transcribed_RNA"/>
</dbReference>
<evidence type="ECO:0000313" key="2">
    <source>
        <dbReference type="EMBL" id="MBW81914.1"/>
    </source>
</evidence>